<evidence type="ECO:0000256" key="4">
    <source>
        <dbReference type="ARBA" id="ARBA00023088"/>
    </source>
</evidence>
<sequence>MESPNRQAVKLLREQRRRRKRVAVFLGMASFVVIGTVMALRMSGRAMNSQVLDCVLSHDLPHQHTEACYYTPPQEGAQKLLVCGMADFVVHKHDSESCVDNMGNLICILPEIEEHIHTEECYQEQRVLTCTLQEGEGGHIHSDSCQGPDYSAEPVCGIEETLGHTHDVGCYDEEEQLICGLEPGNGHTHDDSCYPTVLTCGFEEGTGGHIHSEACYTMESTVICGKREVQLHTHNEDCYLHTVDQLDQAQIQELTEKGVDVDTVAFSSFGEAPAEENRVCDQWGAPVLKCGQLQVLEHIHGDGCYAAVDTEGKLVSQLGSGNEEADMPGQRTAVYQGASLRVTAIYDGEDFPENTRVNIERVDEEESLPEKQEQLSKAVPGDELQLNALLKVTVSGADGEPELSEPIRLLVEPSEQGTVMAAAWYNSSESLDEQNIFVQSEDAKFELLEMAEQESGGFATEVYPGALVGITQQPAEEPGSNESTTDSMDTTGDQNVGSVVLNISQSFEYEDDDYRMIFNVKGIARPKAGADQPGHDEIQPAEPNVVDIEPVEPADGDASVDDGVLSKPEATYEEDAVSDDGIYFIEPSAEDSQQEKSGVGPVATEEPTATKEPVDVMDPSLTESSEAAPTAEPVIWNTEPEADNITIAGGTLPANVLEDQDNPLGLMVERRDEDSQEYGLYADYAEGVDDDNGLPGLKVLSYTMYYKGVELDISECTVTLEITAKEKLMAAAAELSEKQESMAAEDAELPSVAMLTIVPVETTSEDKAETGYEDDYSMPATGAMLSQIDLETKLLDIANENVSGDSPVIANGAAVLGDGTEPQTVKTVLRTAGKSRSIDDGVNKDHFGVTANTKDNPNFTVQYYAWLDVVNKQGTDLAVINTSGGDLPKNGGGKDKSPNGNQLMGLNLKDNKIETNSEWREIFTEVSSLYIQRPNLRYFKPVGTETFYNLKQIWVLKEGGNANIKDADISANWDVYGLSNLGNAEVPVDNVVSDFDLCHFTNKPNSGDSVSEADKYKPFQKDGNWYFPIKKDTVIRLVFEPSSGENPVKANFYDYDITDGAAKGKNGGTVNTTNYGINKYNGSEEYNASSSTDARYAFGNGNAGTNYGDVVWNSYTLNKANGNSYGNCTFQIATGIAANGNVIFNAGIDGPNLFGSGSQSGRTVYGNSGLNFKRQGDTYTLISASVYDNEDNSLSSKSDLTSFSARFYHGYTPQPDHTQKCSDPRCRVVASNNFWPLDKIMNDDLHFGADTANQKFDNTNGNGKTGQLPPSDDAQDHNSYFGMNFSVIFDLTTEYKGPLEYLFFGDDDMWVFLTQVDKDGNPITGAETKLICDIGGVHSSVGEYVNLWDYVGKDKGTIFENNPDYLTTEDDESEHGIAHYKLDFFYTERGASGSTCWMQYTLPSVRSATSTQTEDELRRLEIKKEVTKTPVSGEFGTEDKTEQYDDSTDEFLFKLTLKNKDGTKLTDNYSYFKYSDSQEGGEEDDEDTDNFEAILLDPDVVSDGAYFTLKHGQYIVIDHLPAETQFTITECGVYDGYDIGTDGKLHFKFKEGEYDYEVGATIKQGDGGNKPMGSTSEENGKKVFSGEIKDNVSASVVFNNNFKTYQLPKTGGRGIWGLTGAGALMILAVGCLLARKHGKKD</sequence>
<dbReference type="EMBL" id="CP021422">
    <property type="protein sequence ID" value="ASB40817.1"/>
    <property type="molecule type" value="Genomic_DNA"/>
</dbReference>
<evidence type="ECO:0000256" key="6">
    <source>
        <dbReference type="SAM" id="Phobius"/>
    </source>
</evidence>
<keyword evidence="6" id="KW-0472">Membrane</keyword>
<evidence type="ECO:0000313" key="11">
    <source>
        <dbReference type="Proteomes" id="UP000596035"/>
    </source>
</evidence>
<keyword evidence="3" id="KW-0732">Signal</keyword>
<proteinExistence type="predicted"/>
<feature type="region of interest" description="Disordered" evidence="5">
    <location>
        <begin position="527"/>
        <end position="564"/>
    </location>
</feature>
<dbReference type="Pfam" id="PF24547">
    <property type="entry name" value="DUF7601"/>
    <property type="match status" value="1"/>
</dbReference>
<keyword evidence="2" id="KW-0964">Secreted</keyword>
<evidence type="ECO:0000256" key="3">
    <source>
        <dbReference type="ARBA" id="ARBA00022729"/>
    </source>
</evidence>
<feature type="compositionally biased region" description="Acidic residues" evidence="5">
    <location>
        <begin position="549"/>
        <end position="560"/>
    </location>
</feature>
<dbReference type="Proteomes" id="UP000196710">
    <property type="component" value="Chromosome"/>
</dbReference>
<accession>A0A1Z2XQU0</accession>
<feature type="compositionally biased region" description="Polar residues" evidence="5">
    <location>
        <begin position="1252"/>
        <end position="1262"/>
    </location>
</feature>
<feature type="region of interest" description="Disordered" evidence="5">
    <location>
        <begin position="473"/>
        <end position="494"/>
    </location>
</feature>
<evidence type="ECO:0000313" key="9">
    <source>
        <dbReference type="EMBL" id="QQR30100.1"/>
    </source>
</evidence>
<evidence type="ECO:0000256" key="5">
    <source>
        <dbReference type="SAM" id="MobiDB-lite"/>
    </source>
</evidence>
<keyword evidence="1" id="KW-0134">Cell wall</keyword>
<dbReference type="KEGG" id="amur:ADH66_09225"/>
<gene>
    <name evidence="8" type="ORF">ADH66_09225</name>
    <name evidence="9" type="ORF">I5Q82_19265</name>
</gene>
<dbReference type="InterPro" id="IPR019931">
    <property type="entry name" value="LPXTG_anchor"/>
</dbReference>
<evidence type="ECO:0000256" key="2">
    <source>
        <dbReference type="ARBA" id="ARBA00022525"/>
    </source>
</evidence>
<keyword evidence="6" id="KW-0812">Transmembrane</keyword>
<feature type="transmembrane region" description="Helical" evidence="6">
    <location>
        <begin position="21"/>
        <end position="40"/>
    </location>
</feature>
<keyword evidence="4" id="KW-0572">Peptidoglycan-anchor</keyword>
<evidence type="ECO:0000256" key="1">
    <source>
        <dbReference type="ARBA" id="ARBA00022512"/>
    </source>
</evidence>
<organism evidence="9 11">
    <name type="scientific">Acutalibacter muris</name>
    <dbReference type="NCBI Taxonomy" id="1796620"/>
    <lineage>
        <taxon>Bacteria</taxon>
        <taxon>Bacillati</taxon>
        <taxon>Bacillota</taxon>
        <taxon>Clostridia</taxon>
        <taxon>Eubacteriales</taxon>
        <taxon>Acutalibacteraceae</taxon>
        <taxon>Acutalibacter</taxon>
    </lineage>
</organism>
<keyword evidence="6" id="KW-1133">Transmembrane helix</keyword>
<feature type="domain" description="Gram-positive cocci surface proteins LPxTG" evidence="7">
    <location>
        <begin position="1607"/>
        <end position="1641"/>
    </location>
</feature>
<dbReference type="NCBIfam" id="TIGR01167">
    <property type="entry name" value="LPXTG_anchor"/>
    <property type="match status" value="1"/>
</dbReference>
<dbReference type="Proteomes" id="UP000596035">
    <property type="component" value="Chromosome"/>
</dbReference>
<evidence type="ECO:0000259" key="7">
    <source>
        <dbReference type="PROSITE" id="PS50847"/>
    </source>
</evidence>
<dbReference type="RefSeq" id="WP_066541469.1">
    <property type="nucleotide sequence ID" value="NZ_CP021422.1"/>
</dbReference>
<reference evidence="10" key="2">
    <citation type="submission" date="2017-05" db="EMBL/GenBank/DDBJ databases">
        <title>Improved OligoMM genomes.</title>
        <authorList>
            <person name="Garzetti D."/>
        </authorList>
    </citation>
    <scope>NUCLEOTIDE SEQUENCE [LARGE SCALE GENOMIC DNA]</scope>
    <source>
        <strain evidence="10">KB18</strain>
    </source>
</reference>
<name>A0A1Z2XQU0_9FIRM</name>
<reference evidence="9 11" key="3">
    <citation type="submission" date="2020-11" db="EMBL/GenBank/DDBJ databases">
        <title>Closed and high quality bacterial genomes of the OMM12 community.</title>
        <authorList>
            <person name="Marbouty M."/>
            <person name="Lamy-Besnier Q."/>
            <person name="Debarbieux L."/>
            <person name="Koszul R."/>
        </authorList>
    </citation>
    <scope>NUCLEOTIDE SEQUENCE [LARGE SCALE GENOMIC DNA]</scope>
    <source>
        <strain evidence="9 11">KB18</strain>
    </source>
</reference>
<dbReference type="InterPro" id="IPR055382">
    <property type="entry name" value="DUF7601"/>
</dbReference>
<feature type="region of interest" description="Disordered" evidence="5">
    <location>
        <begin position="1252"/>
        <end position="1271"/>
    </location>
</feature>
<feature type="region of interest" description="Disordered" evidence="5">
    <location>
        <begin position="588"/>
        <end position="632"/>
    </location>
</feature>
<evidence type="ECO:0000313" key="10">
    <source>
        <dbReference type="Proteomes" id="UP000196710"/>
    </source>
</evidence>
<dbReference type="EMBL" id="CP065321">
    <property type="protein sequence ID" value="QQR30100.1"/>
    <property type="molecule type" value="Genomic_DNA"/>
</dbReference>
<feature type="transmembrane region" description="Helical" evidence="6">
    <location>
        <begin position="1614"/>
        <end position="1634"/>
    </location>
</feature>
<dbReference type="PROSITE" id="PS50847">
    <property type="entry name" value="GRAM_POS_ANCHORING"/>
    <property type="match status" value="1"/>
</dbReference>
<reference evidence="8" key="1">
    <citation type="journal article" date="2017" name="Genome Announc.">
        <title>High-Quality Whole-Genome Sequences of the Oligo-Mouse-Microbiota Bacterial Community.</title>
        <authorList>
            <person name="Garzetti D."/>
            <person name="Brugiroux S."/>
            <person name="Bunk B."/>
            <person name="Pukall R."/>
            <person name="McCoy K.D."/>
            <person name="Macpherson A.J."/>
            <person name="Stecher B."/>
        </authorList>
    </citation>
    <scope>NUCLEOTIDE SEQUENCE</scope>
    <source>
        <strain evidence="8">KB18</strain>
    </source>
</reference>
<dbReference type="Gene3D" id="2.60.40.1140">
    <property type="entry name" value="Collagen-binding surface protein Cna, B-type domain"/>
    <property type="match status" value="1"/>
</dbReference>
<protein>
    <submittedName>
        <fullName evidence="9">LPXTG cell wall anchor domain-containing protein</fullName>
    </submittedName>
</protein>
<evidence type="ECO:0000313" key="8">
    <source>
        <dbReference type="EMBL" id="ASB40817.1"/>
    </source>
</evidence>
<keyword evidence="10" id="KW-1185">Reference proteome</keyword>